<dbReference type="EMBL" id="CAJPWZ010001381">
    <property type="protein sequence ID" value="CAG2213688.1"/>
    <property type="molecule type" value="Genomic_DNA"/>
</dbReference>
<evidence type="ECO:0000313" key="1">
    <source>
        <dbReference type="EMBL" id="CAG2213688.1"/>
    </source>
</evidence>
<dbReference type="AlphaFoldDB" id="A0A8S3RZG1"/>
<comment type="caution">
    <text evidence="1">The sequence shown here is derived from an EMBL/GenBank/DDBJ whole genome shotgun (WGS) entry which is preliminary data.</text>
</comment>
<protein>
    <submittedName>
        <fullName evidence="1">Uncharacterized protein</fullName>
    </submittedName>
</protein>
<dbReference type="Proteomes" id="UP000683360">
    <property type="component" value="Unassembled WGS sequence"/>
</dbReference>
<proteinExistence type="predicted"/>
<name>A0A8S3RZG1_MYTED</name>
<organism evidence="1 2">
    <name type="scientific">Mytilus edulis</name>
    <name type="common">Blue mussel</name>
    <dbReference type="NCBI Taxonomy" id="6550"/>
    <lineage>
        <taxon>Eukaryota</taxon>
        <taxon>Metazoa</taxon>
        <taxon>Spiralia</taxon>
        <taxon>Lophotrochozoa</taxon>
        <taxon>Mollusca</taxon>
        <taxon>Bivalvia</taxon>
        <taxon>Autobranchia</taxon>
        <taxon>Pteriomorphia</taxon>
        <taxon>Mytilida</taxon>
        <taxon>Mytiloidea</taxon>
        <taxon>Mytilidae</taxon>
        <taxon>Mytilinae</taxon>
        <taxon>Mytilus</taxon>
    </lineage>
</organism>
<keyword evidence="2" id="KW-1185">Reference proteome</keyword>
<gene>
    <name evidence="1" type="ORF">MEDL_27596</name>
</gene>
<reference evidence="1" key="1">
    <citation type="submission" date="2021-03" db="EMBL/GenBank/DDBJ databases">
        <authorList>
            <person name="Bekaert M."/>
        </authorList>
    </citation>
    <scope>NUCLEOTIDE SEQUENCE</scope>
</reference>
<evidence type="ECO:0000313" key="2">
    <source>
        <dbReference type="Proteomes" id="UP000683360"/>
    </source>
</evidence>
<accession>A0A8S3RZG1</accession>
<sequence>MIQEMKYVKRSKYFRELSLQTLEMIRNKYLYKGKLMPRICDKYIMLEALSIDILTNETDKINLSDRLLNIRDKEYILKMSSYPDLLRCMLLVRRAVIGSFNQQQKTTEGEAIISDIFQMMDSLQPCVEHVDILYRIVIFQRALFKSSLTG</sequence>